<dbReference type="RefSeq" id="WP_136012203.1">
    <property type="nucleotide sequence ID" value="NZ_SRYE01000002.1"/>
</dbReference>
<dbReference type="InterPro" id="IPR024084">
    <property type="entry name" value="IsoPropMal-DH-like_dom"/>
</dbReference>
<evidence type="ECO:0000256" key="3">
    <source>
        <dbReference type="ARBA" id="ARBA00004762"/>
    </source>
</evidence>
<dbReference type="Pfam" id="PF00180">
    <property type="entry name" value="Iso_dh"/>
    <property type="match status" value="1"/>
</dbReference>
<comment type="subcellular location">
    <subcellularLocation>
        <location evidence="14">Cytoplasm</location>
    </subcellularLocation>
</comment>
<evidence type="ECO:0000256" key="4">
    <source>
        <dbReference type="ARBA" id="ARBA00008319"/>
    </source>
</evidence>
<dbReference type="EMBL" id="SRYE01000002">
    <property type="protein sequence ID" value="TGY62474.1"/>
    <property type="molecule type" value="Genomic_DNA"/>
</dbReference>
<evidence type="ECO:0000313" key="17">
    <source>
        <dbReference type="EMBL" id="TGY62474.1"/>
    </source>
</evidence>
<evidence type="ECO:0000256" key="7">
    <source>
        <dbReference type="ARBA" id="ARBA00022605"/>
    </source>
</evidence>
<evidence type="ECO:0000256" key="12">
    <source>
        <dbReference type="ARBA" id="ARBA00023211"/>
    </source>
</evidence>
<feature type="site" description="Important for catalysis" evidence="14">
    <location>
        <position position="143"/>
    </location>
</feature>
<dbReference type="InterPro" id="IPR004429">
    <property type="entry name" value="Isopropylmalate_DH"/>
</dbReference>
<dbReference type="Gene3D" id="3.40.718.10">
    <property type="entry name" value="Isopropylmalate Dehydrogenase"/>
    <property type="match status" value="1"/>
</dbReference>
<evidence type="ECO:0000256" key="13">
    <source>
        <dbReference type="ARBA" id="ARBA00023304"/>
    </source>
</evidence>
<dbReference type="AlphaFoldDB" id="A0A4S2F5D5"/>
<keyword evidence="6 14" id="KW-0432">Leucine biosynthesis</keyword>
<evidence type="ECO:0000259" key="16">
    <source>
        <dbReference type="SMART" id="SM01329"/>
    </source>
</evidence>
<dbReference type="SMART" id="SM01329">
    <property type="entry name" value="Iso_dh"/>
    <property type="match status" value="1"/>
</dbReference>
<dbReference type="HAMAP" id="MF_01033">
    <property type="entry name" value="LeuB_type1"/>
    <property type="match status" value="1"/>
</dbReference>
<keyword evidence="18" id="KW-1185">Reference proteome</keyword>
<feature type="binding site" evidence="14">
    <location>
        <position position="108"/>
    </location>
    <ligand>
        <name>substrate</name>
    </ligand>
</feature>
<evidence type="ECO:0000256" key="8">
    <source>
        <dbReference type="ARBA" id="ARBA00022723"/>
    </source>
</evidence>
<reference evidence="17 18" key="1">
    <citation type="submission" date="2019-04" db="EMBL/GenBank/DDBJ databases">
        <title>Microbes associate with the intestines of laboratory mice.</title>
        <authorList>
            <person name="Navarre W."/>
            <person name="Wong E."/>
            <person name="Huang K."/>
            <person name="Tropini C."/>
            <person name="Ng K."/>
            <person name="Yu B."/>
        </authorList>
    </citation>
    <scope>NUCLEOTIDE SEQUENCE [LARGE SCALE GENOMIC DNA]</scope>
    <source>
        <strain evidence="17 18">NM07_P-09</strain>
    </source>
</reference>
<name>A0A4S2F5D5_9ACTN</name>
<feature type="domain" description="Isopropylmalate dehydrogenase-like" evidence="16">
    <location>
        <begin position="5"/>
        <end position="364"/>
    </location>
</feature>
<dbReference type="PANTHER" id="PTHR42979:SF1">
    <property type="entry name" value="3-ISOPROPYLMALATE DEHYDROGENASE"/>
    <property type="match status" value="1"/>
</dbReference>
<feature type="binding site" evidence="14">
    <location>
        <position position="257"/>
    </location>
    <ligand>
        <name>Mg(2+)</name>
        <dbReference type="ChEBI" id="CHEBI:18420"/>
    </ligand>
</feature>
<comment type="catalytic activity">
    <reaction evidence="1 14 15">
        <text>(2R,3S)-3-isopropylmalate + NAD(+) = 4-methyl-2-oxopentanoate + CO2 + NADH</text>
        <dbReference type="Rhea" id="RHEA:32271"/>
        <dbReference type="ChEBI" id="CHEBI:16526"/>
        <dbReference type="ChEBI" id="CHEBI:17865"/>
        <dbReference type="ChEBI" id="CHEBI:35121"/>
        <dbReference type="ChEBI" id="CHEBI:57540"/>
        <dbReference type="ChEBI" id="CHEBI:57945"/>
        <dbReference type="EC" id="1.1.1.85"/>
    </reaction>
</comment>
<comment type="subunit">
    <text evidence="5 14 15">Homodimer.</text>
</comment>
<dbReference type="NCBIfam" id="TIGR00169">
    <property type="entry name" value="leuB"/>
    <property type="match status" value="1"/>
</dbReference>
<keyword evidence="12 14" id="KW-0464">Manganese</keyword>
<keyword evidence="14" id="KW-0963">Cytoplasm</keyword>
<accession>A0A4S2F5D5</accession>
<gene>
    <name evidence="14 17" type="primary">leuB</name>
    <name evidence="17" type="ORF">E5334_03335</name>
</gene>
<keyword evidence="8 14" id="KW-0479">Metal-binding</keyword>
<comment type="caution">
    <text evidence="14">Lacks conserved residue(s) required for the propagation of feature annotation.</text>
</comment>
<evidence type="ECO:0000256" key="6">
    <source>
        <dbReference type="ARBA" id="ARBA00022430"/>
    </source>
</evidence>
<evidence type="ECO:0000256" key="9">
    <source>
        <dbReference type="ARBA" id="ARBA00022842"/>
    </source>
</evidence>
<dbReference type="EC" id="1.1.1.85" evidence="14"/>
<dbReference type="GO" id="GO:0005829">
    <property type="term" value="C:cytosol"/>
    <property type="evidence" value="ECO:0007669"/>
    <property type="project" value="TreeGrafter"/>
</dbReference>
<feature type="binding site" evidence="14">
    <location>
        <position position="233"/>
    </location>
    <ligand>
        <name>substrate</name>
    </ligand>
</feature>
<protein>
    <recommendedName>
        <fullName evidence="14">3-isopropylmalate dehydrogenase</fullName>
        <ecNumber evidence="14">1.1.1.85</ecNumber>
    </recommendedName>
    <alternativeName>
        <fullName evidence="14">3-IPM-DH</fullName>
    </alternativeName>
    <alternativeName>
        <fullName evidence="14">Beta-IPM dehydrogenase</fullName>
        <shortName evidence="14">IMDH</shortName>
    </alternativeName>
</protein>
<dbReference type="PANTHER" id="PTHR42979">
    <property type="entry name" value="3-ISOPROPYLMALATE DEHYDROGENASE"/>
    <property type="match status" value="1"/>
</dbReference>
<comment type="pathway">
    <text evidence="3 14 15">Amino-acid biosynthesis; L-leucine biosynthesis; L-leucine from 3-methyl-2-oxobutanoate: step 3/4.</text>
</comment>
<dbReference type="SUPFAM" id="SSF53659">
    <property type="entry name" value="Isocitrate/Isopropylmalate dehydrogenase-like"/>
    <property type="match status" value="1"/>
</dbReference>
<dbReference type="UniPathway" id="UPA00048">
    <property type="reaction ID" value="UER00072"/>
</dbReference>
<keyword evidence="11 14" id="KW-0520">NAD</keyword>
<feature type="binding site" evidence="14">
    <location>
        <position position="233"/>
    </location>
    <ligand>
        <name>Mg(2+)</name>
        <dbReference type="ChEBI" id="CHEBI:18420"/>
    </ligand>
</feature>
<feature type="binding site" evidence="14">
    <location>
        <begin position="290"/>
        <end position="302"/>
    </location>
    <ligand>
        <name>NAD(+)</name>
        <dbReference type="ChEBI" id="CHEBI:57540"/>
    </ligand>
</feature>
<dbReference type="Proteomes" id="UP000310263">
    <property type="component" value="Unassembled WGS sequence"/>
</dbReference>
<sequence>MRSYNICCLPGDGIGPEIMAAGCQVLDAAASRFGFEVNCQEQLIGGAAIDECGDPLPAATLEAAQAADAVLLASVGGPKWDSTDPSHPRPEQGLLGIRKALGLYCNLRPVHVFDALADASSLKPELVRGVDMLIVRELTGGLYFGARERIEDAPGAGMDGEPGIWCSDACEYGEGEIERVVRYAFEAAAGRPQGKVCSVDKANVLDTSRLWRDVSHRVAAEYPQVAFSDMLVDNCAMQLVARPAQFDVIVTENTFGDILSDEASMVAGSLGMLASASLGDGTPLFEPSHGSAPDIAGQGIANPLAQILSVALMCRHGLGESAAADTIEAAVESVLNAGWRTVDIVDDATPAECVLSTDAMAAKVVEALGE</sequence>
<evidence type="ECO:0000256" key="10">
    <source>
        <dbReference type="ARBA" id="ARBA00023002"/>
    </source>
</evidence>
<dbReference type="OrthoDB" id="5289857at2"/>
<comment type="cofactor">
    <cofactor evidence="2">
        <name>Mn(2+)</name>
        <dbReference type="ChEBI" id="CHEBI:29035"/>
    </cofactor>
</comment>
<feature type="binding site" evidence="14">
    <location>
        <position position="261"/>
    </location>
    <ligand>
        <name>Mg(2+)</name>
        <dbReference type="ChEBI" id="CHEBI:18420"/>
    </ligand>
</feature>
<dbReference type="GO" id="GO:0051287">
    <property type="term" value="F:NAD binding"/>
    <property type="evidence" value="ECO:0007669"/>
    <property type="project" value="InterPro"/>
</dbReference>
<proteinExistence type="inferred from homology"/>
<comment type="cofactor">
    <cofactor evidence="14 15">
        <name>Mg(2+)</name>
        <dbReference type="ChEBI" id="CHEBI:18420"/>
    </cofactor>
    <cofactor evidence="14 15">
        <name>Mn(2+)</name>
        <dbReference type="ChEBI" id="CHEBI:29035"/>
    </cofactor>
    <text evidence="14 15">Binds 1 Mg(2+) or Mn(2+) ion per subunit.</text>
</comment>
<comment type="caution">
    <text evidence="17">The sequence shown here is derived from an EMBL/GenBank/DDBJ whole genome shotgun (WGS) entry which is preliminary data.</text>
</comment>
<evidence type="ECO:0000256" key="1">
    <source>
        <dbReference type="ARBA" id="ARBA00000624"/>
    </source>
</evidence>
<feature type="binding site" evidence="14">
    <location>
        <position position="136"/>
    </location>
    <ligand>
        <name>substrate</name>
    </ligand>
</feature>
<feature type="binding site" evidence="14">
    <location>
        <position position="98"/>
    </location>
    <ligand>
        <name>substrate</name>
    </ligand>
</feature>
<dbReference type="FunFam" id="3.40.718.10:FF:000006">
    <property type="entry name" value="3-isopropylmalate dehydrogenase"/>
    <property type="match status" value="1"/>
</dbReference>
<evidence type="ECO:0000313" key="18">
    <source>
        <dbReference type="Proteomes" id="UP000310263"/>
    </source>
</evidence>
<keyword evidence="7 14" id="KW-0028">Amino-acid biosynthesis</keyword>
<comment type="similarity">
    <text evidence="4 14">Belongs to the isocitrate and isopropylmalate dehydrogenases family. LeuB type 1 subfamily.</text>
</comment>
<dbReference type="InterPro" id="IPR019818">
    <property type="entry name" value="IsoCit/isopropylmalate_DH_CS"/>
</dbReference>
<keyword evidence="13 14" id="KW-0100">Branched-chain amino acid biosynthesis</keyword>
<evidence type="ECO:0000256" key="5">
    <source>
        <dbReference type="ARBA" id="ARBA00011738"/>
    </source>
</evidence>
<dbReference type="GO" id="GO:0003862">
    <property type="term" value="F:3-isopropylmalate dehydrogenase activity"/>
    <property type="evidence" value="ECO:0007669"/>
    <property type="project" value="UniProtKB-UniRule"/>
</dbReference>
<dbReference type="PROSITE" id="PS00470">
    <property type="entry name" value="IDH_IMDH"/>
    <property type="match status" value="1"/>
</dbReference>
<evidence type="ECO:0000256" key="15">
    <source>
        <dbReference type="RuleBase" id="RU004445"/>
    </source>
</evidence>
<evidence type="ECO:0000256" key="14">
    <source>
        <dbReference type="HAMAP-Rule" id="MF_01033"/>
    </source>
</evidence>
<evidence type="ECO:0000256" key="11">
    <source>
        <dbReference type="ARBA" id="ARBA00023027"/>
    </source>
</evidence>
<comment type="function">
    <text evidence="14 15">Catalyzes the oxidation of 3-carboxy-2-hydroxy-4-methylpentanoate (3-isopropylmalate) to 3-carboxy-4-methyl-2-oxopentanoate. The product decarboxylates to 4-methyl-2 oxopentanoate.</text>
</comment>
<feature type="site" description="Important for catalysis" evidence="14">
    <location>
        <position position="201"/>
    </location>
</feature>
<dbReference type="GO" id="GO:0000287">
    <property type="term" value="F:magnesium ion binding"/>
    <property type="evidence" value="ECO:0007669"/>
    <property type="project" value="InterPro"/>
</dbReference>
<dbReference type="GO" id="GO:0009098">
    <property type="term" value="P:L-leucine biosynthetic process"/>
    <property type="evidence" value="ECO:0007669"/>
    <property type="project" value="UniProtKB-UniRule"/>
</dbReference>
<keyword evidence="10 14" id="KW-0560">Oxidoreductase</keyword>
<evidence type="ECO:0000256" key="2">
    <source>
        <dbReference type="ARBA" id="ARBA00001936"/>
    </source>
</evidence>
<keyword evidence="9 14" id="KW-0460">Magnesium</keyword>
<organism evidence="17 18">
    <name type="scientific">Muricaecibacterium torontonense</name>
    <dbReference type="NCBI Taxonomy" id="3032871"/>
    <lineage>
        <taxon>Bacteria</taxon>
        <taxon>Bacillati</taxon>
        <taxon>Actinomycetota</taxon>
        <taxon>Coriobacteriia</taxon>
        <taxon>Coriobacteriales</taxon>
        <taxon>Atopobiaceae</taxon>
        <taxon>Muricaecibacterium</taxon>
    </lineage>
</organism>